<evidence type="ECO:0000256" key="2">
    <source>
        <dbReference type="ARBA" id="ARBA00022741"/>
    </source>
</evidence>
<sequence length="576" mass="63728">MQLPHNQYLQIDHESPALQDLVAITSSELFHLHAKAKSLGQCLVNLLAQNFDIKPRQAGAYLALQFQMSFYESFELNQQHARFDLWPMSKANTCASLLLQQADSIQLIGVVADPFDTDMMALMEQAAFENLIFVLATKEDIHAYLTQQESSLRAVDSLIPISNSKTNTDSDIELLSLSSATNSASPAVQLLNSTLYDALGDGASDVHLETLPNGLCVRFRIDGVLETITQIHDRAQAEQTISRLKVLADLDIAEQRIPQDGSFQVRVQDRVIDLRVSIMPSIHGEDAVIRILDKQAMIKAHGKLSLEALGFEASALKTLRNLAQSAYGMLLVTGPTGSGKTTTLYAALAETYSGKEKIITIEDPVEYQLPGILQIPVNEKKGLSFARGLRSILRHDPDKIMVGEIRDRETAEIAVQSALTGHLVLTTVHANNVFDVFGRFTHMGLDPYTFVSSLNGIWAQRLVRMNCVHCNLPYTPAPQELKNMGLREADYLGVVFKRGSGCGDCRVSGFKGRRAIAEFLLLDDELREMIVQRLPMRQIKEAAGLKGTRSLLESALEMVREGVTTLEEVRRVTLSN</sequence>
<evidence type="ECO:0000256" key="3">
    <source>
        <dbReference type="ARBA" id="ARBA00022840"/>
    </source>
</evidence>
<dbReference type="GO" id="GO:0005524">
    <property type="term" value="F:ATP binding"/>
    <property type="evidence" value="ECO:0007669"/>
    <property type="project" value="UniProtKB-KW"/>
</dbReference>
<dbReference type="RefSeq" id="WP_168922518.1">
    <property type="nucleotide sequence ID" value="NZ_CP051461.1"/>
</dbReference>
<evidence type="ECO:0000259" key="4">
    <source>
        <dbReference type="PROSITE" id="PS00662"/>
    </source>
</evidence>
<dbReference type="InterPro" id="IPR001482">
    <property type="entry name" value="T2SS/T4SS_dom"/>
</dbReference>
<keyword evidence="2" id="KW-0547">Nucleotide-binding</keyword>
<dbReference type="SUPFAM" id="SSF52540">
    <property type="entry name" value="P-loop containing nucleoside triphosphate hydrolases"/>
    <property type="match status" value="1"/>
</dbReference>
<proteinExistence type="inferred from homology"/>
<dbReference type="Gene3D" id="3.40.50.300">
    <property type="entry name" value="P-loop containing nucleotide triphosphate hydrolases"/>
    <property type="match status" value="1"/>
</dbReference>
<dbReference type="PANTHER" id="PTHR30258:SF1">
    <property type="entry name" value="PROTEIN TRANSPORT PROTEIN HOFB HOMOLOG"/>
    <property type="match status" value="1"/>
</dbReference>
<dbReference type="KEGG" id="pvac:HC248_02240"/>
<evidence type="ECO:0000313" key="5">
    <source>
        <dbReference type="EMBL" id="QJC56929.1"/>
    </source>
</evidence>
<dbReference type="AlphaFoldDB" id="A0A6H2HAN1"/>
<dbReference type="InterPro" id="IPR027417">
    <property type="entry name" value="P-loop_NTPase"/>
</dbReference>
<dbReference type="Gene3D" id="3.30.450.90">
    <property type="match status" value="1"/>
</dbReference>
<keyword evidence="6" id="KW-1185">Reference proteome</keyword>
<gene>
    <name evidence="5" type="primary">epsE_2</name>
    <name evidence="5" type="ORF">HC248_02240</name>
</gene>
<reference evidence="5 6" key="1">
    <citation type="submission" date="2020-04" db="EMBL/GenBank/DDBJ databases">
        <title>Complete genome of a Psychrophilic, Marine, Gas Vacuolate Bacterium Polaromonas vacuolata KCTC 22033T.</title>
        <authorList>
            <person name="Hwang K."/>
            <person name="Kim K.M."/>
        </authorList>
    </citation>
    <scope>NUCLEOTIDE SEQUENCE [LARGE SCALE GENOMIC DNA]</scope>
    <source>
        <strain evidence="5 6">KCTC 22033</strain>
    </source>
</reference>
<dbReference type="SUPFAM" id="SSF160246">
    <property type="entry name" value="EspE N-terminal domain-like"/>
    <property type="match status" value="1"/>
</dbReference>
<dbReference type="CDD" id="cd01129">
    <property type="entry name" value="PulE-GspE-like"/>
    <property type="match status" value="1"/>
</dbReference>
<accession>A0A6H2HAN1</accession>
<comment type="similarity">
    <text evidence="1">Belongs to the GSP E family.</text>
</comment>
<dbReference type="EMBL" id="CP051461">
    <property type="protein sequence ID" value="QJC56929.1"/>
    <property type="molecule type" value="Genomic_DNA"/>
</dbReference>
<organism evidence="5 6">
    <name type="scientific">Polaromonas vacuolata</name>
    <dbReference type="NCBI Taxonomy" id="37448"/>
    <lineage>
        <taxon>Bacteria</taxon>
        <taxon>Pseudomonadati</taxon>
        <taxon>Pseudomonadota</taxon>
        <taxon>Betaproteobacteria</taxon>
        <taxon>Burkholderiales</taxon>
        <taxon>Comamonadaceae</taxon>
        <taxon>Polaromonas</taxon>
    </lineage>
</organism>
<protein>
    <submittedName>
        <fullName evidence="5">Type II secretion system protein E</fullName>
    </submittedName>
</protein>
<evidence type="ECO:0000313" key="6">
    <source>
        <dbReference type="Proteomes" id="UP000502041"/>
    </source>
</evidence>
<name>A0A6H2HAN1_9BURK</name>
<dbReference type="GO" id="GO:0005886">
    <property type="term" value="C:plasma membrane"/>
    <property type="evidence" value="ECO:0007669"/>
    <property type="project" value="TreeGrafter"/>
</dbReference>
<dbReference type="PANTHER" id="PTHR30258">
    <property type="entry name" value="TYPE II SECRETION SYSTEM PROTEIN GSPE-RELATED"/>
    <property type="match status" value="1"/>
</dbReference>
<dbReference type="InterPro" id="IPR037257">
    <property type="entry name" value="T2SS_E_N_sf"/>
</dbReference>
<feature type="domain" description="Bacterial type II secretion system protein E" evidence="4">
    <location>
        <begin position="393"/>
        <end position="407"/>
    </location>
</feature>
<evidence type="ECO:0000256" key="1">
    <source>
        <dbReference type="ARBA" id="ARBA00006611"/>
    </source>
</evidence>
<dbReference type="Proteomes" id="UP000502041">
    <property type="component" value="Chromosome"/>
</dbReference>
<dbReference type="GO" id="GO:0016887">
    <property type="term" value="F:ATP hydrolysis activity"/>
    <property type="evidence" value="ECO:0007669"/>
    <property type="project" value="TreeGrafter"/>
</dbReference>
<dbReference type="Pfam" id="PF00437">
    <property type="entry name" value="T2SSE"/>
    <property type="match status" value="1"/>
</dbReference>
<keyword evidence="3" id="KW-0067">ATP-binding</keyword>
<dbReference type="PROSITE" id="PS00662">
    <property type="entry name" value="T2SP_E"/>
    <property type="match status" value="1"/>
</dbReference>